<proteinExistence type="predicted"/>
<organism evidence="2 3">
    <name type="scientific">Lamprobacter modestohalophilus</name>
    <dbReference type="NCBI Taxonomy" id="1064514"/>
    <lineage>
        <taxon>Bacteria</taxon>
        <taxon>Pseudomonadati</taxon>
        <taxon>Pseudomonadota</taxon>
        <taxon>Gammaproteobacteria</taxon>
        <taxon>Chromatiales</taxon>
        <taxon>Chromatiaceae</taxon>
        <taxon>Lamprobacter</taxon>
    </lineage>
</organism>
<comment type="caution">
    <text evidence="2">The sequence shown here is derived from an EMBL/GenBank/DDBJ whole genome shotgun (WGS) entry which is preliminary data.</text>
</comment>
<evidence type="ECO:0000313" key="3">
    <source>
        <dbReference type="Proteomes" id="UP001138768"/>
    </source>
</evidence>
<gene>
    <name evidence="2" type="ORF">CKO42_08320</name>
</gene>
<dbReference type="Proteomes" id="UP001138768">
    <property type="component" value="Unassembled WGS sequence"/>
</dbReference>
<dbReference type="CDD" id="cd02883">
    <property type="entry name" value="NUDIX_Hydrolase"/>
    <property type="match status" value="1"/>
</dbReference>
<dbReference type="GO" id="GO:0003824">
    <property type="term" value="F:catalytic activity"/>
    <property type="evidence" value="ECO:0007669"/>
    <property type="project" value="UniProtKB-ARBA"/>
</dbReference>
<dbReference type="RefSeq" id="WP_200241934.1">
    <property type="nucleotide sequence ID" value="NZ_NRRY01000010.1"/>
</dbReference>
<dbReference type="Pfam" id="PF00293">
    <property type="entry name" value="NUDIX"/>
    <property type="match status" value="1"/>
</dbReference>
<accession>A0A9X0W7W1</accession>
<dbReference type="EMBL" id="NRRY01000010">
    <property type="protein sequence ID" value="MBK1618440.1"/>
    <property type="molecule type" value="Genomic_DNA"/>
</dbReference>
<protein>
    <recommendedName>
        <fullName evidence="1">Nudix hydrolase domain-containing protein</fullName>
    </recommendedName>
</protein>
<dbReference type="PROSITE" id="PS51462">
    <property type="entry name" value="NUDIX"/>
    <property type="match status" value="1"/>
</dbReference>
<evidence type="ECO:0000313" key="2">
    <source>
        <dbReference type="EMBL" id="MBK1618440.1"/>
    </source>
</evidence>
<dbReference type="AlphaFoldDB" id="A0A9X0W7W1"/>
<name>A0A9X0W7W1_9GAMM</name>
<keyword evidence="3" id="KW-1185">Reference proteome</keyword>
<sequence length="145" mass="16727">MYRGSGILFVEGISAPDCRLFLVCRKRSKIWSIPGGGWSSRDASAWDTAVRETDEELGITANEQRIAFSQCYPFGIAGFDWKTFVVVQNDFDDGTRGRDYHREFCGSQWFPLNRLPVRTHLLLYPILVRLQVARLTRRLRSPGRR</sequence>
<evidence type="ECO:0000259" key="1">
    <source>
        <dbReference type="PROSITE" id="PS51462"/>
    </source>
</evidence>
<dbReference type="InterPro" id="IPR000086">
    <property type="entry name" value="NUDIX_hydrolase_dom"/>
</dbReference>
<dbReference type="SUPFAM" id="SSF55811">
    <property type="entry name" value="Nudix"/>
    <property type="match status" value="1"/>
</dbReference>
<dbReference type="Gene3D" id="3.90.79.10">
    <property type="entry name" value="Nucleoside Triphosphate Pyrophosphohydrolase"/>
    <property type="match status" value="1"/>
</dbReference>
<reference evidence="2 3" key="1">
    <citation type="journal article" date="2020" name="Microorganisms">
        <title>Osmotic Adaptation and Compatible Solute Biosynthesis of Phototrophic Bacteria as Revealed from Genome Analyses.</title>
        <authorList>
            <person name="Imhoff J.F."/>
            <person name="Rahn T."/>
            <person name="Kunzel S."/>
            <person name="Keller A."/>
            <person name="Neulinger S.C."/>
        </authorList>
    </citation>
    <scope>NUCLEOTIDE SEQUENCE [LARGE SCALE GENOMIC DNA]</scope>
    <source>
        <strain evidence="2 3">DSM 25653</strain>
    </source>
</reference>
<feature type="domain" description="Nudix hydrolase" evidence="1">
    <location>
        <begin position="1"/>
        <end position="134"/>
    </location>
</feature>
<dbReference type="InterPro" id="IPR015797">
    <property type="entry name" value="NUDIX_hydrolase-like_dom_sf"/>
</dbReference>